<dbReference type="EMBL" id="JH993229">
    <property type="protein sequence ID" value="EKX31872.1"/>
    <property type="molecule type" value="Genomic_DNA"/>
</dbReference>
<dbReference type="RefSeq" id="XP_005818852.1">
    <property type="nucleotide sequence ID" value="XM_005818795.1"/>
</dbReference>
<evidence type="ECO:0000313" key="4">
    <source>
        <dbReference type="Proteomes" id="UP000011087"/>
    </source>
</evidence>
<reference evidence="3" key="3">
    <citation type="submission" date="2016-03" db="UniProtKB">
        <authorList>
            <consortium name="EnsemblProtists"/>
        </authorList>
    </citation>
    <scope>IDENTIFICATION</scope>
</reference>
<dbReference type="KEGG" id="gtt:GUITHDRAFT_121945"/>
<protein>
    <submittedName>
        <fullName evidence="2 3">Uncharacterized protein</fullName>
    </submittedName>
</protein>
<dbReference type="HOGENOM" id="CLU_786307_0_0_1"/>
<name>L1I734_GUITC</name>
<organism evidence="2">
    <name type="scientific">Guillardia theta (strain CCMP2712)</name>
    <name type="common">Cryptophyte</name>
    <dbReference type="NCBI Taxonomy" id="905079"/>
    <lineage>
        <taxon>Eukaryota</taxon>
        <taxon>Cryptophyceae</taxon>
        <taxon>Pyrenomonadales</taxon>
        <taxon>Geminigeraceae</taxon>
        <taxon>Guillardia</taxon>
    </lineage>
</organism>
<reference evidence="4" key="2">
    <citation type="submission" date="2012-11" db="EMBL/GenBank/DDBJ databases">
        <authorList>
            <person name="Kuo A."/>
            <person name="Curtis B.A."/>
            <person name="Tanifuji G."/>
            <person name="Burki F."/>
            <person name="Gruber A."/>
            <person name="Irimia M."/>
            <person name="Maruyama S."/>
            <person name="Arias M.C."/>
            <person name="Ball S.G."/>
            <person name="Gile G.H."/>
            <person name="Hirakawa Y."/>
            <person name="Hopkins J.F."/>
            <person name="Rensing S.A."/>
            <person name="Schmutz J."/>
            <person name="Symeonidi A."/>
            <person name="Elias M."/>
            <person name="Eveleigh R.J."/>
            <person name="Herman E.K."/>
            <person name="Klute M.J."/>
            <person name="Nakayama T."/>
            <person name="Obornik M."/>
            <person name="Reyes-Prieto A."/>
            <person name="Armbrust E.V."/>
            <person name="Aves S.J."/>
            <person name="Beiko R.G."/>
            <person name="Coutinho P."/>
            <person name="Dacks J.B."/>
            <person name="Durnford D.G."/>
            <person name="Fast N.M."/>
            <person name="Green B.R."/>
            <person name="Grisdale C."/>
            <person name="Hempe F."/>
            <person name="Henrissat B."/>
            <person name="Hoppner M.P."/>
            <person name="Ishida K.-I."/>
            <person name="Kim E."/>
            <person name="Koreny L."/>
            <person name="Kroth P.G."/>
            <person name="Liu Y."/>
            <person name="Malik S.-B."/>
            <person name="Maier U.G."/>
            <person name="McRose D."/>
            <person name="Mock T."/>
            <person name="Neilson J.A."/>
            <person name="Onodera N.T."/>
            <person name="Poole A.M."/>
            <person name="Pritham E.J."/>
            <person name="Richards T.A."/>
            <person name="Rocap G."/>
            <person name="Roy S.W."/>
            <person name="Sarai C."/>
            <person name="Schaack S."/>
            <person name="Shirato S."/>
            <person name="Slamovits C.H."/>
            <person name="Spencer D.F."/>
            <person name="Suzuki S."/>
            <person name="Worden A.Z."/>
            <person name="Zauner S."/>
            <person name="Barry K."/>
            <person name="Bell C."/>
            <person name="Bharti A.K."/>
            <person name="Crow J.A."/>
            <person name="Grimwood J."/>
            <person name="Kramer R."/>
            <person name="Lindquist E."/>
            <person name="Lucas S."/>
            <person name="Salamov A."/>
            <person name="McFadden G.I."/>
            <person name="Lane C.E."/>
            <person name="Keeling P.J."/>
            <person name="Gray M.W."/>
            <person name="Grigoriev I.V."/>
            <person name="Archibald J.M."/>
        </authorList>
    </citation>
    <scope>NUCLEOTIDE SEQUENCE</scope>
    <source>
        <strain evidence="4">CCMP2712</strain>
    </source>
</reference>
<evidence type="ECO:0000313" key="2">
    <source>
        <dbReference type="EMBL" id="EKX31872.1"/>
    </source>
</evidence>
<feature type="chain" id="PRO_5008769678" evidence="1">
    <location>
        <begin position="23"/>
        <end position="353"/>
    </location>
</feature>
<dbReference type="Proteomes" id="UP000011087">
    <property type="component" value="Unassembled WGS sequence"/>
</dbReference>
<keyword evidence="1" id="KW-0732">Signal</keyword>
<evidence type="ECO:0000313" key="3">
    <source>
        <dbReference type="EnsemblProtists" id="EKX31872"/>
    </source>
</evidence>
<gene>
    <name evidence="2" type="ORF">GUITHDRAFT_121945</name>
</gene>
<accession>L1I734</accession>
<dbReference type="AlphaFoldDB" id="L1I734"/>
<sequence>MLATRGLVLALVLVFSPEHVCSYFQSFSTCYHRQSLQLRSHRRQTSPQMLARPGIMRQGKADCQYIDSPAKLPGNMQSYFEGSIFSRCASIGFHRREKLPADEETRSKVEESGILTQEFAERFNQVVFAACEEYYKECATRQIDPLTISRMEAKDIDPATVSEYQADMCLTFDKDTDLQTIFKDVVVNPAQDVRIFGKHGVSYGDLQVMKEEYICFEITEAPGKIFEKLFQVNRLYNVLKGEMIGEDSKIAAIGLLTNGNREDFEVVCGCLSRFFSLASDHHELTSFVDPGSIPFVLIYTPYRNIYGAVQDLKEDMDRRFNELQSDVSELKSDVSALNVTMGLVLELLNKKLT</sequence>
<feature type="signal peptide" evidence="1">
    <location>
        <begin position="1"/>
        <end position="22"/>
    </location>
</feature>
<dbReference type="PaxDb" id="55529-EKX31872"/>
<dbReference type="GeneID" id="17288592"/>
<proteinExistence type="predicted"/>
<keyword evidence="4" id="KW-1185">Reference proteome</keyword>
<reference evidence="2 4" key="1">
    <citation type="journal article" date="2012" name="Nature">
        <title>Algal genomes reveal evolutionary mosaicism and the fate of nucleomorphs.</title>
        <authorList>
            <consortium name="DOE Joint Genome Institute"/>
            <person name="Curtis B.A."/>
            <person name="Tanifuji G."/>
            <person name="Burki F."/>
            <person name="Gruber A."/>
            <person name="Irimia M."/>
            <person name="Maruyama S."/>
            <person name="Arias M.C."/>
            <person name="Ball S.G."/>
            <person name="Gile G.H."/>
            <person name="Hirakawa Y."/>
            <person name="Hopkins J.F."/>
            <person name="Kuo A."/>
            <person name="Rensing S.A."/>
            <person name="Schmutz J."/>
            <person name="Symeonidi A."/>
            <person name="Elias M."/>
            <person name="Eveleigh R.J."/>
            <person name="Herman E.K."/>
            <person name="Klute M.J."/>
            <person name="Nakayama T."/>
            <person name="Obornik M."/>
            <person name="Reyes-Prieto A."/>
            <person name="Armbrust E.V."/>
            <person name="Aves S.J."/>
            <person name="Beiko R.G."/>
            <person name="Coutinho P."/>
            <person name="Dacks J.B."/>
            <person name="Durnford D.G."/>
            <person name="Fast N.M."/>
            <person name="Green B.R."/>
            <person name="Grisdale C.J."/>
            <person name="Hempel F."/>
            <person name="Henrissat B."/>
            <person name="Hoppner M.P."/>
            <person name="Ishida K."/>
            <person name="Kim E."/>
            <person name="Koreny L."/>
            <person name="Kroth P.G."/>
            <person name="Liu Y."/>
            <person name="Malik S.B."/>
            <person name="Maier U.G."/>
            <person name="McRose D."/>
            <person name="Mock T."/>
            <person name="Neilson J.A."/>
            <person name="Onodera N.T."/>
            <person name="Poole A.M."/>
            <person name="Pritham E.J."/>
            <person name="Richards T.A."/>
            <person name="Rocap G."/>
            <person name="Roy S.W."/>
            <person name="Sarai C."/>
            <person name="Schaack S."/>
            <person name="Shirato S."/>
            <person name="Slamovits C.H."/>
            <person name="Spencer D.F."/>
            <person name="Suzuki S."/>
            <person name="Worden A.Z."/>
            <person name="Zauner S."/>
            <person name="Barry K."/>
            <person name="Bell C."/>
            <person name="Bharti A.K."/>
            <person name="Crow J.A."/>
            <person name="Grimwood J."/>
            <person name="Kramer R."/>
            <person name="Lindquist E."/>
            <person name="Lucas S."/>
            <person name="Salamov A."/>
            <person name="McFadden G.I."/>
            <person name="Lane C.E."/>
            <person name="Keeling P.J."/>
            <person name="Gray M.W."/>
            <person name="Grigoriev I.V."/>
            <person name="Archibald J.M."/>
        </authorList>
    </citation>
    <scope>NUCLEOTIDE SEQUENCE</scope>
    <source>
        <strain evidence="2 4">CCMP2712</strain>
    </source>
</reference>
<dbReference type="EnsemblProtists" id="EKX31872">
    <property type="protein sequence ID" value="EKX31872"/>
    <property type="gene ID" value="GUITHDRAFT_121945"/>
</dbReference>
<evidence type="ECO:0000256" key="1">
    <source>
        <dbReference type="SAM" id="SignalP"/>
    </source>
</evidence>